<proteinExistence type="predicted"/>
<dbReference type="AlphaFoldDB" id="A0A0E4H9U7"/>
<dbReference type="RefSeq" id="WP_020426918.1">
    <property type="nucleotide sequence ID" value="NZ_AGBD01000259.1"/>
</dbReference>
<evidence type="ECO:0000259" key="2">
    <source>
        <dbReference type="Pfam" id="PF07833"/>
    </source>
</evidence>
<dbReference type="Proteomes" id="UP000033163">
    <property type="component" value="Chromosome I"/>
</dbReference>
<name>A0A0E4H9U7_9BACL</name>
<feature type="domain" description="Copper amine oxidase-like N-terminal" evidence="2">
    <location>
        <begin position="405"/>
        <end position="498"/>
    </location>
</feature>
<dbReference type="InterPro" id="IPR036582">
    <property type="entry name" value="Mao_N_sf"/>
</dbReference>
<keyword evidence="1" id="KW-0732">Signal</keyword>
<dbReference type="Pfam" id="PF07833">
    <property type="entry name" value="Cu_amine_oxidN1"/>
    <property type="match status" value="1"/>
</dbReference>
<protein>
    <submittedName>
        <fullName evidence="3">Putative secreted protein</fullName>
    </submittedName>
</protein>
<dbReference type="PATRIC" id="fig|1073571.4.peg.3183"/>
<dbReference type="STRING" id="483937.AMQ84_13190"/>
<evidence type="ECO:0000313" key="3">
    <source>
        <dbReference type="EMBL" id="CQR55391.1"/>
    </source>
</evidence>
<gene>
    <name evidence="3" type="ORF">PRIO_2988</name>
</gene>
<dbReference type="HOGENOM" id="CLU_542723_0_0_9"/>
<dbReference type="EMBL" id="LN831776">
    <property type="protein sequence ID" value="CQR55391.1"/>
    <property type="molecule type" value="Genomic_DNA"/>
</dbReference>
<reference evidence="4" key="1">
    <citation type="submission" date="2015-03" db="EMBL/GenBank/DDBJ databases">
        <authorList>
            <person name="Wibberg D."/>
        </authorList>
    </citation>
    <scope>NUCLEOTIDE SEQUENCE [LARGE SCALE GENOMIC DNA]</scope>
</reference>
<dbReference type="PROSITE" id="PS51257">
    <property type="entry name" value="PROKAR_LIPOPROTEIN"/>
    <property type="match status" value="1"/>
</dbReference>
<feature type="signal peptide" evidence="1">
    <location>
        <begin position="1"/>
        <end position="28"/>
    </location>
</feature>
<dbReference type="InterPro" id="IPR012854">
    <property type="entry name" value="Cu_amine_oxidase-like_N"/>
</dbReference>
<accession>A0A0E4H9U7</accession>
<organism evidence="3 4">
    <name type="scientific">Paenibacillus riograndensis SBR5</name>
    <dbReference type="NCBI Taxonomy" id="1073571"/>
    <lineage>
        <taxon>Bacteria</taxon>
        <taxon>Bacillati</taxon>
        <taxon>Bacillota</taxon>
        <taxon>Bacilli</taxon>
        <taxon>Bacillales</taxon>
        <taxon>Paenibacillaceae</taxon>
        <taxon>Paenibacillus</taxon>
        <taxon>Paenibacillus sonchi group</taxon>
    </lineage>
</organism>
<feature type="chain" id="PRO_5002420705" evidence="1">
    <location>
        <begin position="29"/>
        <end position="505"/>
    </location>
</feature>
<dbReference type="Gene3D" id="3.30.457.10">
    <property type="entry name" value="Copper amine oxidase-like, N-terminal domain"/>
    <property type="match status" value="1"/>
</dbReference>
<evidence type="ECO:0000313" key="4">
    <source>
        <dbReference type="Proteomes" id="UP000033163"/>
    </source>
</evidence>
<dbReference type="SUPFAM" id="SSF55383">
    <property type="entry name" value="Copper amine oxidase, domain N"/>
    <property type="match status" value="1"/>
</dbReference>
<dbReference type="KEGG" id="pri:PRIO_2988"/>
<sequence>MKKMKARTKWLLPILALLLILAGCQSVAGFDVNKALLGDLDVKSSESSTTLSVNAVPAAGISAEDQKMVDLINSFSLNIGHVKLQDNGSISASGVVGYKQLSIPFTFFMDTTAVVFTAKGAKQPFYYPLEGYEESLGLKGFDQNKTTELSKLLTQFVVKNLPNPGAISIASVNESVYGEQLSLTKLHTEITGEELPALVKSFLKSISKDTEGFTAFISGLYDYLYPLLEANGIGASELSDLGLGDIPLEDKEGVVTVAHDAAKLAVDALLLVYDKQLDNLYSSTPELKTVLSKDTKLNVDLFVDNGFHVRKQNIDLNVALPASEDLPLQSISLKLGTQTWNVNGPVTADRISTEGALDMSSTNLTPGETLRSFEQGSDLYNLLKNDMGITSKSLVIAPDDDYYYPIVEGGTTYVPLRYLAEDLDAAVEWDGANRAIKVTDDVYGDQLVFKIGSDKVQINGATVKLPQPVFIDEYGDAYVPLRLLAEALHAKVETDEDGYIYIDRP</sequence>
<evidence type="ECO:0000256" key="1">
    <source>
        <dbReference type="SAM" id="SignalP"/>
    </source>
</evidence>